<feature type="domain" description="Putative zinc-finger" evidence="2">
    <location>
        <begin position="9"/>
        <end position="36"/>
    </location>
</feature>
<proteinExistence type="predicted"/>
<evidence type="ECO:0000256" key="1">
    <source>
        <dbReference type="SAM" id="Phobius"/>
    </source>
</evidence>
<dbReference type="EMBL" id="CP113865">
    <property type="protein sequence ID" value="WAM33613.1"/>
    <property type="molecule type" value="Genomic_DNA"/>
</dbReference>
<keyword evidence="1" id="KW-0812">Transmembrane</keyword>
<keyword evidence="1" id="KW-1133">Transmembrane helix</keyword>
<dbReference type="RefSeq" id="WP_241765445.1">
    <property type="nucleotide sequence ID" value="NZ_CP113865.1"/>
</dbReference>
<organism evidence="3 4">
    <name type="scientific">Caldicellulosiruptor morganii</name>
    <dbReference type="NCBI Taxonomy" id="1387555"/>
    <lineage>
        <taxon>Bacteria</taxon>
        <taxon>Bacillati</taxon>
        <taxon>Bacillota</taxon>
        <taxon>Bacillota incertae sedis</taxon>
        <taxon>Caldicellulosiruptorales</taxon>
        <taxon>Caldicellulosiruptoraceae</taxon>
        <taxon>Caldicellulosiruptor</taxon>
    </lineage>
</organism>
<feature type="transmembrane region" description="Helical" evidence="1">
    <location>
        <begin position="78"/>
        <end position="97"/>
    </location>
</feature>
<reference evidence="3" key="1">
    <citation type="submission" date="2022-12" db="EMBL/GenBank/DDBJ databases">
        <authorList>
            <person name="Bing R.G."/>
            <person name="Willard D.J."/>
            <person name="Manesh M.J.H."/>
            <person name="Laemthong T."/>
            <person name="Crosby J.R."/>
            <person name="Kelly R.M."/>
        </authorList>
    </citation>
    <scope>NUCLEOTIDE SEQUENCE</scope>
    <source>
        <strain evidence="3">DSM 8990</strain>
    </source>
</reference>
<dbReference type="Proteomes" id="UP001164909">
    <property type="component" value="Chromosome"/>
</dbReference>
<dbReference type="InterPro" id="IPR027383">
    <property type="entry name" value="Znf_put"/>
</dbReference>
<keyword evidence="1" id="KW-0472">Membrane</keyword>
<evidence type="ECO:0000259" key="2">
    <source>
        <dbReference type="Pfam" id="PF13490"/>
    </source>
</evidence>
<evidence type="ECO:0000313" key="3">
    <source>
        <dbReference type="EMBL" id="WAM33613.1"/>
    </source>
</evidence>
<keyword evidence="4" id="KW-1185">Reference proteome</keyword>
<gene>
    <name evidence="3" type="ORF">OTK00_002125</name>
</gene>
<protein>
    <submittedName>
        <fullName evidence="3">Zf-HC2 domain-containing protein</fullName>
    </submittedName>
</protein>
<sequence>MMCYSEGKLQELIDGVLSKEESLQVKKHLLLCRKCRKLYNELKKTNEFVSLKMQKVLSSTTNNKKGGLMVMINKNRKIIFTAAVAAVFLVSIIFTPFGKALSDALRIFRAASVEPVAITISDLQEIESKLQQINANSTIDLKQFGKIDFKSSENHSLFVESLDSSEFESAKNILKKYNISSDEIAYFWQKENIKSMMINENPNIELKFKLDIDKINQLLKSLGSKNLLPQALDQKEFVLTMEGALNLTFYPVKNSEESKKDNVYMIPSLEIGIIKAPKLTTPVELDEVKIYETIANLPFVPNSIRSQLLSIKDPLSTLPIPVNKNEYDYKKVSIAGNEGLIVYHKNNPNDSAILWVDDSKSIKYIKAESASEQKLVELANLLK</sequence>
<dbReference type="Pfam" id="PF13490">
    <property type="entry name" value="zf-HC2"/>
    <property type="match status" value="1"/>
</dbReference>
<accession>A0ABY7BMH6</accession>
<name>A0ABY7BMH6_9FIRM</name>
<evidence type="ECO:0000313" key="4">
    <source>
        <dbReference type="Proteomes" id="UP001164909"/>
    </source>
</evidence>